<dbReference type="SUPFAM" id="SSF56037">
    <property type="entry name" value="PheT/TilS domain"/>
    <property type="match status" value="1"/>
</dbReference>
<keyword evidence="3 8" id="KW-0436">Ligase</keyword>
<proteinExistence type="inferred from homology"/>
<dbReference type="NCBIfam" id="TIGR02432">
    <property type="entry name" value="lysidine_TilS_N"/>
    <property type="match status" value="1"/>
</dbReference>
<evidence type="ECO:0000256" key="8">
    <source>
        <dbReference type="HAMAP-Rule" id="MF_01161"/>
    </source>
</evidence>
<evidence type="ECO:0000313" key="11">
    <source>
        <dbReference type="Proteomes" id="UP000184389"/>
    </source>
</evidence>
<comment type="catalytic activity">
    <reaction evidence="7 8">
        <text>cytidine(34) in tRNA(Ile2) + L-lysine + ATP = lysidine(34) in tRNA(Ile2) + AMP + diphosphate + H(+)</text>
        <dbReference type="Rhea" id="RHEA:43744"/>
        <dbReference type="Rhea" id="RHEA-COMP:10625"/>
        <dbReference type="Rhea" id="RHEA-COMP:10670"/>
        <dbReference type="ChEBI" id="CHEBI:15378"/>
        <dbReference type="ChEBI" id="CHEBI:30616"/>
        <dbReference type="ChEBI" id="CHEBI:32551"/>
        <dbReference type="ChEBI" id="CHEBI:33019"/>
        <dbReference type="ChEBI" id="CHEBI:82748"/>
        <dbReference type="ChEBI" id="CHEBI:83665"/>
        <dbReference type="ChEBI" id="CHEBI:456215"/>
        <dbReference type="EC" id="6.3.4.19"/>
    </reaction>
</comment>
<dbReference type="GO" id="GO:0005524">
    <property type="term" value="F:ATP binding"/>
    <property type="evidence" value="ECO:0007669"/>
    <property type="project" value="UniProtKB-UniRule"/>
</dbReference>
<comment type="subcellular location">
    <subcellularLocation>
        <location evidence="1 8">Cytoplasm</location>
    </subcellularLocation>
</comment>
<evidence type="ECO:0000256" key="3">
    <source>
        <dbReference type="ARBA" id="ARBA00022598"/>
    </source>
</evidence>
<dbReference type="InterPro" id="IPR014729">
    <property type="entry name" value="Rossmann-like_a/b/a_fold"/>
</dbReference>
<dbReference type="AlphaFoldDB" id="A0A1M5Y629"/>
<dbReference type="Pfam" id="PF01171">
    <property type="entry name" value="ATP_bind_3"/>
    <property type="match status" value="1"/>
</dbReference>
<comment type="similarity">
    <text evidence="8">Belongs to the tRNA(Ile)-lysidine synthase family.</text>
</comment>
<keyword evidence="6 8" id="KW-0067">ATP-binding</keyword>
<evidence type="ECO:0000313" key="10">
    <source>
        <dbReference type="EMBL" id="SHI07507.1"/>
    </source>
</evidence>
<dbReference type="GO" id="GO:0005737">
    <property type="term" value="C:cytoplasm"/>
    <property type="evidence" value="ECO:0007669"/>
    <property type="project" value="UniProtKB-SubCell"/>
</dbReference>
<dbReference type="STRING" id="1123281.SAMN02745180_02018"/>
<dbReference type="InterPro" id="IPR012795">
    <property type="entry name" value="tRNA_Ile_lys_synt_N"/>
</dbReference>
<evidence type="ECO:0000259" key="9">
    <source>
        <dbReference type="SMART" id="SM00977"/>
    </source>
</evidence>
<name>A0A1M5Y629_9FIRM</name>
<reference evidence="10 11" key="1">
    <citation type="submission" date="2016-11" db="EMBL/GenBank/DDBJ databases">
        <authorList>
            <person name="Jaros S."/>
            <person name="Januszkiewicz K."/>
            <person name="Wedrychowicz H."/>
        </authorList>
    </citation>
    <scope>NUCLEOTIDE SEQUENCE [LARGE SCALE GENOMIC DNA]</scope>
    <source>
        <strain evidence="10 11">DSM 13106</strain>
    </source>
</reference>
<gene>
    <name evidence="8" type="primary">tilS</name>
    <name evidence="10" type="ORF">SAMN02745180_02018</name>
</gene>
<keyword evidence="2 8" id="KW-0963">Cytoplasm</keyword>
<protein>
    <recommendedName>
        <fullName evidence="8">tRNA(Ile)-lysidine synthase</fullName>
        <ecNumber evidence="8">6.3.4.19</ecNumber>
    </recommendedName>
    <alternativeName>
        <fullName evidence="8">tRNA(Ile)-2-lysyl-cytidine synthase</fullName>
    </alternativeName>
    <alternativeName>
        <fullName evidence="8">tRNA(Ile)-lysidine synthetase</fullName>
    </alternativeName>
</protein>
<keyword evidence="4 8" id="KW-0819">tRNA processing</keyword>
<comment type="domain">
    <text evidence="8">The N-terminal region contains the highly conserved SGGXDS motif, predicted to be a P-loop motif involved in ATP binding.</text>
</comment>
<feature type="binding site" evidence="8">
    <location>
        <begin position="27"/>
        <end position="32"/>
    </location>
    <ligand>
        <name>ATP</name>
        <dbReference type="ChEBI" id="CHEBI:30616"/>
    </ligand>
</feature>
<dbReference type="NCBIfam" id="TIGR02433">
    <property type="entry name" value="lysidine_TilS_C"/>
    <property type="match status" value="1"/>
</dbReference>
<dbReference type="SMART" id="SM00977">
    <property type="entry name" value="TilS_C"/>
    <property type="match status" value="1"/>
</dbReference>
<evidence type="ECO:0000256" key="2">
    <source>
        <dbReference type="ARBA" id="ARBA00022490"/>
    </source>
</evidence>
<dbReference type="Proteomes" id="UP000184389">
    <property type="component" value="Unassembled WGS sequence"/>
</dbReference>
<evidence type="ECO:0000256" key="1">
    <source>
        <dbReference type="ARBA" id="ARBA00004496"/>
    </source>
</evidence>
<dbReference type="EMBL" id="FQXR01000009">
    <property type="protein sequence ID" value="SHI07507.1"/>
    <property type="molecule type" value="Genomic_DNA"/>
</dbReference>
<dbReference type="CDD" id="cd01992">
    <property type="entry name" value="TilS_N"/>
    <property type="match status" value="1"/>
</dbReference>
<dbReference type="GO" id="GO:0006400">
    <property type="term" value="P:tRNA modification"/>
    <property type="evidence" value="ECO:0007669"/>
    <property type="project" value="UniProtKB-UniRule"/>
</dbReference>
<dbReference type="PANTHER" id="PTHR43033">
    <property type="entry name" value="TRNA(ILE)-LYSIDINE SYNTHASE-RELATED"/>
    <property type="match status" value="1"/>
</dbReference>
<dbReference type="HAMAP" id="MF_01161">
    <property type="entry name" value="tRNA_Ile_lys_synt"/>
    <property type="match status" value="1"/>
</dbReference>
<comment type="function">
    <text evidence="8">Ligates lysine onto the cytidine present at position 34 of the AUA codon-specific tRNA(Ile) that contains the anticodon CAU, in an ATP-dependent manner. Cytidine is converted to lysidine, thus changing the amino acid specificity of the tRNA from methionine to isoleucine.</text>
</comment>
<dbReference type="Gene3D" id="3.40.50.620">
    <property type="entry name" value="HUPs"/>
    <property type="match status" value="1"/>
</dbReference>
<dbReference type="InterPro" id="IPR011063">
    <property type="entry name" value="TilS/TtcA_N"/>
</dbReference>
<dbReference type="InterPro" id="IPR012094">
    <property type="entry name" value="tRNA_Ile_lys_synt"/>
</dbReference>
<dbReference type="SUPFAM" id="SSF82829">
    <property type="entry name" value="MesJ substrate recognition domain-like"/>
    <property type="match status" value="1"/>
</dbReference>
<organism evidence="10 11">
    <name type="scientific">Sporanaerobacter acetigenes DSM 13106</name>
    <dbReference type="NCBI Taxonomy" id="1123281"/>
    <lineage>
        <taxon>Bacteria</taxon>
        <taxon>Bacillati</taxon>
        <taxon>Bacillota</taxon>
        <taxon>Tissierellia</taxon>
        <taxon>Tissierellales</taxon>
        <taxon>Sporanaerobacteraceae</taxon>
        <taxon>Sporanaerobacter</taxon>
    </lineage>
</organism>
<dbReference type="InterPro" id="IPR012796">
    <property type="entry name" value="Lysidine-tRNA-synth_C"/>
</dbReference>
<keyword evidence="5 8" id="KW-0547">Nucleotide-binding</keyword>
<dbReference type="Gene3D" id="1.20.59.20">
    <property type="match status" value="1"/>
</dbReference>
<dbReference type="SUPFAM" id="SSF52402">
    <property type="entry name" value="Adenine nucleotide alpha hydrolases-like"/>
    <property type="match status" value="1"/>
</dbReference>
<evidence type="ECO:0000256" key="7">
    <source>
        <dbReference type="ARBA" id="ARBA00048539"/>
    </source>
</evidence>
<dbReference type="GO" id="GO:0032267">
    <property type="term" value="F:tRNA(Ile)-lysidine synthase activity"/>
    <property type="evidence" value="ECO:0007669"/>
    <property type="project" value="UniProtKB-EC"/>
</dbReference>
<evidence type="ECO:0000256" key="4">
    <source>
        <dbReference type="ARBA" id="ARBA00022694"/>
    </source>
</evidence>
<keyword evidence="11" id="KW-1185">Reference proteome</keyword>
<dbReference type="Pfam" id="PF11734">
    <property type="entry name" value="TilS_C"/>
    <property type="match status" value="1"/>
</dbReference>
<dbReference type="Gene3D" id="3.50.40.10">
    <property type="entry name" value="Phenylalanyl-trna Synthetase, Chain B, domain 3"/>
    <property type="match status" value="1"/>
</dbReference>
<accession>A0A1M5Y629</accession>
<dbReference type="EC" id="6.3.4.19" evidence="8"/>
<evidence type="ECO:0000256" key="5">
    <source>
        <dbReference type="ARBA" id="ARBA00022741"/>
    </source>
</evidence>
<feature type="domain" description="Lysidine-tRNA(Ile) synthetase C-terminal" evidence="9">
    <location>
        <begin position="385"/>
        <end position="457"/>
    </location>
</feature>
<sequence>MVEDKILNTIKKHNLIENGDNVLVGVSGGPDSMALLYALLSIQTEISFSLYIAHVNHGVRGREADEDEKFVEKISGKLGIPFYSKKIDMEGYAREHKLSSEDAGRRLRYKFFREVLLSINGGKIAVAHNKNDQAETLIMRFFRGTGLDGLKGMEYRNGDIIRPLLDISRNEIEDYILEKNINTRLDRTNLENIYNRNKIRLELIPYIVDNFNPNIVDTLWRTSRTMSNDSEFLEEFSKERYRELVKVEDKNSIILCRQKFSREHIAIKQRIIRHSIYNLTGTLDGISEIHVRNVLELFERGDTGKSVDLPNRLEVKTSYDDLIFRIKNLNVNNNYKYSLKRGQATYVKEWNSIFKMEVYPMEKIQLNFKDRFIKYFDYDKIKGEIYIRNRRLGDTIQPFGMSGNKKLKDLFIDKKIPIDEREKIPILVDKNDIIWVVGLRTSEKYKITPYTKNVLVIKYKNL</sequence>
<dbReference type="PANTHER" id="PTHR43033:SF1">
    <property type="entry name" value="TRNA(ILE)-LYSIDINE SYNTHASE-RELATED"/>
    <property type="match status" value="1"/>
</dbReference>
<dbReference type="InterPro" id="IPR020825">
    <property type="entry name" value="Phe-tRNA_synthase-like_B3/B4"/>
</dbReference>
<evidence type="ECO:0000256" key="6">
    <source>
        <dbReference type="ARBA" id="ARBA00022840"/>
    </source>
</evidence>